<dbReference type="Pfam" id="PF04515">
    <property type="entry name" value="Choline_transpo"/>
    <property type="match status" value="1"/>
</dbReference>
<evidence type="ECO:0000256" key="4">
    <source>
        <dbReference type="ARBA" id="ARBA00022989"/>
    </source>
</evidence>
<name>A0E3W3_PARTE</name>
<dbReference type="KEGG" id="ptm:GSPATT00023153001"/>
<dbReference type="eggNOG" id="KOG1362">
    <property type="taxonomic scope" value="Eukaryota"/>
</dbReference>
<evidence type="ECO:0000256" key="1">
    <source>
        <dbReference type="ARBA" id="ARBA00004141"/>
    </source>
</evidence>
<keyword evidence="6" id="KW-0325">Glycoprotein</keyword>
<evidence type="ECO:0000313" key="9">
    <source>
        <dbReference type="Proteomes" id="UP000000600"/>
    </source>
</evidence>
<dbReference type="OMA" id="AINSCRN"/>
<feature type="transmembrane region" description="Helical" evidence="7">
    <location>
        <begin position="39"/>
        <end position="60"/>
    </location>
</feature>
<comment type="subcellular location">
    <subcellularLocation>
        <location evidence="7">Cell membrane</location>
        <topology evidence="7">Multi-pass membrane protein</topology>
    </subcellularLocation>
    <subcellularLocation>
        <location evidence="1">Membrane</location>
        <topology evidence="1">Multi-pass membrane protein</topology>
    </subcellularLocation>
</comment>
<feature type="transmembrane region" description="Helical" evidence="7">
    <location>
        <begin position="192"/>
        <end position="213"/>
    </location>
</feature>
<dbReference type="Proteomes" id="UP000000600">
    <property type="component" value="Unassembled WGS sequence"/>
</dbReference>
<evidence type="ECO:0000256" key="3">
    <source>
        <dbReference type="ARBA" id="ARBA00022692"/>
    </source>
</evidence>
<evidence type="ECO:0000256" key="2">
    <source>
        <dbReference type="ARBA" id="ARBA00007168"/>
    </source>
</evidence>
<dbReference type="GO" id="GO:0005886">
    <property type="term" value="C:plasma membrane"/>
    <property type="evidence" value="ECO:0007669"/>
    <property type="project" value="UniProtKB-SubCell"/>
</dbReference>
<protein>
    <recommendedName>
        <fullName evidence="7">Choline transporter-like protein</fullName>
    </recommendedName>
</protein>
<feature type="transmembrane region" description="Helical" evidence="7">
    <location>
        <begin position="444"/>
        <end position="468"/>
    </location>
</feature>
<dbReference type="AlphaFoldDB" id="A0E3W3"/>
<evidence type="ECO:0000256" key="7">
    <source>
        <dbReference type="RuleBase" id="RU368066"/>
    </source>
</evidence>
<keyword evidence="9" id="KW-1185">Reference proteome</keyword>
<feature type="transmembrane region" description="Helical" evidence="7">
    <location>
        <begin position="381"/>
        <end position="402"/>
    </location>
</feature>
<keyword evidence="4 7" id="KW-1133">Transmembrane helix</keyword>
<keyword evidence="3 7" id="KW-0812">Transmembrane</keyword>
<organism evidence="8 9">
    <name type="scientific">Paramecium tetraurelia</name>
    <dbReference type="NCBI Taxonomy" id="5888"/>
    <lineage>
        <taxon>Eukaryota</taxon>
        <taxon>Sar</taxon>
        <taxon>Alveolata</taxon>
        <taxon>Ciliophora</taxon>
        <taxon>Intramacronucleata</taxon>
        <taxon>Oligohymenophorea</taxon>
        <taxon>Peniculida</taxon>
        <taxon>Parameciidae</taxon>
        <taxon>Paramecium</taxon>
    </lineage>
</organism>
<comment type="function">
    <text evidence="7">Choline transporter.</text>
</comment>
<dbReference type="GeneID" id="5043162"/>
<evidence type="ECO:0000256" key="5">
    <source>
        <dbReference type="ARBA" id="ARBA00023136"/>
    </source>
</evidence>
<dbReference type="InterPro" id="IPR007603">
    <property type="entry name" value="Choline_transptr-like"/>
</dbReference>
<dbReference type="GO" id="GO:0016020">
    <property type="term" value="C:membrane"/>
    <property type="evidence" value="ECO:0000318"/>
    <property type="project" value="GO_Central"/>
</dbReference>
<comment type="similarity">
    <text evidence="2 7">Belongs to the CTL (choline transporter-like) family.</text>
</comment>
<dbReference type="PANTHER" id="PTHR12385:SF14">
    <property type="entry name" value="CHOLINE TRANSPORTER-LIKE 2"/>
    <property type="match status" value="1"/>
</dbReference>
<dbReference type="EMBL" id="CT868657">
    <property type="protein sequence ID" value="CAK89980.1"/>
    <property type="molecule type" value="Genomic_DNA"/>
</dbReference>
<reference evidence="8 9" key="1">
    <citation type="journal article" date="2006" name="Nature">
        <title>Global trends of whole-genome duplications revealed by the ciliate Paramecium tetraurelia.</title>
        <authorList>
            <consortium name="Genoscope"/>
            <person name="Aury J.-M."/>
            <person name="Jaillon O."/>
            <person name="Duret L."/>
            <person name="Noel B."/>
            <person name="Jubin C."/>
            <person name="Porcel B.M."/>
            <person name="Segurens B."/>
            <person name="Daubin V."/>
            <person name="Anthouard V."/>
            <person name="Aiach N."/>
            <person name="Arnaiz O."/>
            <person name="Billaut A."/>
            <person name="Beisson J."/>
            <person name="Blanc I."/>
            <person name="Bouhouche K."/>
            <person name="Camara F."/>
            <person name="Duharcourt S."/>
            <person name="Guigo R."/>
            <person name="Gogendeau D."/>
            <person name="Katinka M."/>
            <person name="Keller A.-M."/>
            <person name="Kissmehl R."/>
            <person name="Klotz C."/>
            <person name="Koll F."/>
            <person name="Le Moue A."/>
            <person name="Lepere C."/>
            <person name="Malinsky S."/>
            <person name="Nowacki M."/>
            <person name="Nowak J.K."/>
            <person name="Plattner H."/>
            <person name="Poulain J."/>
            <person name="Ruiz F."/>
            <person name="Serrano V."/>
            <person name="Zagulski M."/>
            <person name="Dessen P."/>
            <person name="Betermier M."/>
            <person name="Weissenbach J."/>
            <person name="Scarpelli C."/>
            <person name="Schachter V."/>
            <person name="Sperling L."/>
            <person name="Meyer E."/>
            <person name="Cohen J."/>
            <person name="Wincker P."/>
        </authorList>
    </citation>
    <scope>NUCLEOTIDE SEQUENCE [LARGE SCALE GENOMIC DNA]</scope>
    <source>
        <strain evidence="8 9">Stock d4-2</strain>
    </source>
</reference>
<sequence length="643" mass="74227">MDETILSKQNNYPGCYIKQDLKEADEEHRNHKELKDKKYGFYFLLFQGLVYTITIISFGFGNPDQLGKPYDSDQKVCGVDVGLEQYKFIYFTNPSDQKHLGRTVCVKECPVLEEDHNEDESLALQCYPNNAINSCRNRPSIDDPNYSMIYYDSVPFIDVCLPRKSNYFHNIQHGLDQSEIISFLSDMSSGRAIILASLALCLLLNQLFYFMMIKLQKTSIWVISITSIFALFISGVLGLFYYLKQYQYSEQEITTAKITKEQAIGMIQVQESNITIILISSAFFLLCGVYFLIDLIVNRKRYKTMGVKISIVNYFFDFSSSGIRQQEGQTSRFREMLILLMGSAGCLLVFCALWIWMATNLFSIGKAVQGYYPFNTYQLNWTTYLMGFIHIFELVVVTLAILGSEQMLLIGKVVEVYKHMGIQRLKIDSQDPEQSLMDILEIYAFNNFGSVVFGEVIIFLLMIPRLFIKIYVWISLKYDAEFEIPSFFQQILCINDRAYLLAYLRNDEFLLSAKSQYVFDKRLKETTDVQYHGEQLSVTYCFAVANLCVSLTYILIITTSTKIGIHQPVYFLLVSFIFSYFISMMFSTVYGATIDNLTILLYRDTTPDGQEVGTCVRNVVRLMKESELDGQTHQQQQQHEVQD</sequence>
<feature type="transmembrane region" description="Helical" evidence="7">
    <location>
        <begin position="569"/>
        <end position="592"/>
    </location>
</feature>
<keyword evidence="5 7" id="KW-0472">Membrane</keyword>
<dbReference type="PANTHER" id="PTHR12385">
    <property type="entry name" value="CHOLINE TRANSPORTER-LIKE (SLC FAMILY 44)"/>
    <property type="match status" value="1"/>
</dbReference>
<dbReference type="GO" id="GO:0055085">
    <property type="term" value="P:transmembrane transport"/>
    <property type="evidence" value="ECO:0000318"/>
    <property type="project" value="GO_Central"/>
</dbReference>
<gene>
    <name evidence="8" type="ORF">GSPATT00023153001</name>
</gene>
<accession>A0E3W3</accession>
<dbReference type="HOGENOM" id="CLU_426708_0_0_1"/>
<proteinExistence type="inferred from homology"/>
<feature type="transmembrane region" description="Helical" evidence="7">
    <location>
        <begin position="274"/>
        <end position="293"/>
    </location>
</feature>
<feature type="transmembrane region" description="Helical" evidence="7">
    <location>
        <begin position="537"/>
        <end position="557"/>
    </location>
</feature>
<dbReference type="RefSeq" id="XP_001457377.1">
    <property type="nucleotide sequence ID" value="XM_001457340.1"/>
</dbReference>
<dbReference type="InParanoid" id="A0E3W3"/>
<dbReference type="OrthoDB" id="305503at2759"/>
<dbReference type="GO" id="GO:0022857">
    <property type="term" value="F:transmembrane transporter activity"/>
    <property type="evidence" value="ECO:0000318"/>
    <property type="project" value="GO_Central"/>
</dbReference>
<evidence type="ECO:0000256" key="6">
    <source>
        <dbReference type="ARBA" id="ARBA00023180"/>
    </source>
</evidence>
<evidence type="ECO:0000313" key="8">
    <source>
        <dbReference type="EMBL" id="CAK89980.1"/>
    </source>
</evidence>
<feature type="transmembrane region" description="Helical" evidence="7">
    <location>
        <begin position="336"/>
        <end position="357"/>
    </location>
</feature>
<feature type="transmembrane region" description="Helical" evidence="7">
    <location>
        <begin position="220"/>
        <end position="243"/>
    </location>
</feature>